<dbReference type="VEuPathDB" id="MicrosporidiaDB:EHP00_1380"/>
<proteinExistence type="predicted"/>
<comment type="caution">
    <text evidence="1">The sequence shown here is derived from an EMBL/GenBank/DDBJ whole genome shotgun (WGS) entry which is preliminary data.</text>
</comment>
<protein>
    <submittedName>
        <fullName evidence="1">Uncharacterized protein</fullName>
    </submittedName>
</protein>
<sequence>MSFENFLNKKPEMGNEILNEKVSTIMERLKNSIEQSVLLFKDINDTLEEMIDENKETVKMCDIYNTWHSKIK</sequence>
<dbReference type="Proteomes" id="UP000192758">
    <property type="component" value="Unassembled WGS sequence"/>
</dbReference>
<dbReference type="AlphaFoldDB" id="A0A1W0E8X1"/>
<evidence type="ECO:0000313" key="1">
    <source>
        <dbReference type="EMBL" id="OQS55676.1"/>
    </source>
</evidence>
<evidence type="ECO:0000313" key="2">
    <source>
        <dbReference type="Proteomes" id="UP000192758"/>
    </source>
</evidence>
<keyword evidence="2" id="KW-1185">Reference proteome</keyword>
<reference evidence="1 2" key="1">
    <citation type="journal article" date="2017" name="Environ. Microbiol.">
        <title>Decay of the glycolytic pathway and adaptation to intranuclear parasitism within Enterocytozoonidae microsporidia.</title>
        <authorList>
            <person name="Wiredu Boakye D."/>
            <person name="Jaroenlak P."/>
            <person name="Prachumwat A."/>
            <person name="Williams T.A."/>
            <person name="Bateman K.S."/>
            <person name="Itsathitphaisarn O."/>
            <person name="Sritunyalucksana K."/>
            <person name="Paszkiewicz K.H."/>
            <person name="Moore K.A."/>
            <person name="Stentiford G.D."/>
            <person name="Williams B.A."/>
        </authorList>
    </citation>
    <scope>NUCLEOTIDE SEQUENCE [LARGE SCALE GENOMIC DNA]</scope>
    <source>
        <strain evidence="1 2">TH1</strain>
    </source>
</reference>
<accession>A0A1W0E8X1</accession>
<name>A0A1W0E8X1_9MICR</name>
<dbReference type="OrthoDB" id="10460658at2759"/>
<gene>
    <name evidence="1" type="ORF">EHP00_1380</name>
</gene>
<dbReference type="EMBL" id="MNPJ01000004">
    <property type="protein sequence ID" value="OQS55676.1"/>
    <property type="molecule type" value="Genomic_DNA"/>
</dbReference>
<organism evidence="1 2">
    <name type="scientific">Ecytonucleospora hepatopenaei</name>
    <dbReference type="NCBI Taxonomy" id="646526"/>
    <lineage>
        <taxon>Eukaryota</taxon>
        <taxon>Fungi</taxon>
        <taxon>Fungi incertae sedis</taxon>
        <taxon>Microsporidia</taxon>
        <taxon>Enterocytozoonidae</taxon>
        <taxon>Ecytonucleospora</taxon>
    </lineage>
</organism>